<feature type="compositionally biased region" description="Polar residues" evidence="6">
    <location>
        <begin position="5944"/>
        <end position="5953"/>
    </location>
</feature>
<evidence type="ECO:0000313" key="8">
    <source>
        <dbReference type="Proteomes" id="UP001628193"/>
    </source>
</evidence>
<dbReference type="PROSITE" id="PS00330">
    <property type="entry name" value="HEMOLYSIN_CALCIUM"/>
    <property type="match status" value="6"/>
</dbReference>
<dbReference type="EMBL" id="BAAFGK010000004">
    <property type="protein sequence ID" value="GAB0057228.1"/>
    <property type="molecule type" value="Genomic_DNA"/>
</dbReference>
<dbReference type="Pfam" id="PF00353">
    <property type="entry name" value="HemolysinCabind"/>
    <property type="match status" value="3"/>
</dbReference>
<sequence>MVPIMQVTGGVRGDLSIMPVSGHVNQAGAAMSDNQQNEKDEIGIEEDRQNLDDMTVLQDVKSVDLSAEENPNEQSDTLAEQMVVMGSVQMGSRKDIEQAIAQSGSVAEESKPSENEDAPAEREQSQRPDQSATGQESQSGDTGIRVETDVSGQSATPQTAPDAANTQERNTPAANSAGANDQPDIPSVEVAPPVVVAPPPAPEVTEKPDTGTSSPEEKIPEPEKEPGPIDDVQTVARLDGITMETSDVVGQEDSGIPLNIEVNQTDSSETVKVYIEGVPEGATLSAGEDLGDGRWELRVEDLKDLVLSPPENSDVDFSLTVRSVVTEPQTGETSTTTQTVNVEVQADADQPTLAVSDVSGTEDQPIALNISSLLTDTDNSESLSITIGGVPDGAALSAGIDNGDGTWTLTPDQLTGLEITPPANSDVDFQLTVTATSTEAENGDTAVRTGTIDVSLAADADQPTLVLSDATGTEDQPIALNIASLLTDTDNSESLSITIGGVPDGASLSAGIDNGDGTWTLTPDQLTGLEITPPANSDVDFQLTVTATSTEAENGDTAVRTGTIDVSLAADADQPTLVLSDATGTEDQPIALNISSLLTDTDNSESLSITIGGVPDGAALSAGIDNGDGTWTLTPDQLTGLEITPPANSDVDFQLTVTAISTEAENGDTAVRTGTIDVSLAADADQPTLVLSDATGTEDQPIALNISSLLTDTDGSESLSIVIGGVPTGAALSAGIDNGDGTWTLTPDQLTGLEITPPANSDVDFQLTVTATSTEAENGDTAVRTGTIDVSLAADADQPTLVLSDATGTEDQPIALNISSLLTDTDNSESLSITIGGVPDGAALSAGIDNGDGTWTLTPDQLTGLEITPPANSDVDFQLTVTATSTEAENGDTAVRTGTIDVSLAADADQPTLVLSDATGTEDQPIALNISSLLTDTDNSESLSITIGGVPDGAALSAGIDNGDGTWTLTPDQLTGLEITPPANSDVDFQLTVTATSTEAENGDTAVRTGTIDVSLAADADQPTLVLSDATGTEDQPIALNISSLLTDTDNSESLSITIGGVPDGAALSAGIDNGDGTWTLTPDQLTGLEITPPANSDVDFQLTVTATSTEAENGDTAVRTGTIDVSLAADADQPTLVLSDATGTEDQPIALNISSLLTDTDNSESLSITIGGVPDGAALSAGIDNGDGTWTLTPDQLTGLEITPPANSDVDFQLTVTATSTEAENGDTAVRTGTIDVSLAADADQPTLVLSDATGTEDQPIALNISSLLTDTDNSESLSITIGGVPDGAALSAGIDNGDGTWTLTPDQLTGLEITPPNNSDVDFQLTVTATSTEAENGDTAVRTGTIDVSLAADADQPTLVLSDATGTEDQPIALNISSLLTDTDNSESLSITIGGVPDGAALSAGIDNGDGTWTLTPDQLTGLEITPPANSDVDFQLTVTATSTEAENGDTAVRTGTIDVSLAADADQPTLVLSDATGTEDQPIALNISSLLTDTDNSESLSITIGGVPDGAALSAGIDNGDGTWTLTPDQLTGLEITPPANSDVDFQLTVTATSTEAENGDTAVRTGTIDVSLAADADQPTLVLSDASGTEDQPIALNIASLLTDTDNSESLSITIGGVPTGAALSAGIDNGDGTWTLTPDQLTGLEITPPANSDVDFQLTVTATSTEAENGDTAVRTGTIDVSLAADADQPTLVLSDATGTEDQPIALNISSLLTDTDNSESLSITIGGVPDGAALSAGIDNGDGTWTLTPDQLTGLEITPPANSDVDFQLTVTATSTEAENGDTAVRTGTIDVSLAADADQPTLVLSDASGTEDQPIALNIASLLTDTDNSESLSITIGGVPTGAALSAGIDNGDGTWTLTPDQLTGLEITPPANSDVDFQLTVTATSTEAENGDTAVRTGTIDVSLAADADQPTLVLSDATGTEDQPIALNISSLLTDTDNSESLSITIGGVPDGAALSAGIDNGDGTWTLTPDQLAGLEITPPANSDVDFQLTVTATSTEAENGDTAVRTGTIDVSLAADADQPTLVLSDATGTEDQPIALNIASLLTDTDNSESLSITIGGVPDGAALSAGIDNGDGTWTLTPDQLTGLEITPPANSDVDFQLTVTATSTEAENGDTAVRTGTIDVSLAADADQPTLVLSDATGTEDQPIALNISSLLTDTDNSESLSITIGGVPDGAALSAGIDNGDGTWTLTPDQLTGLEITPPANSDVDFQLTVTATSTEAENGDTAVRTGTIDVSLAADADQPTLVLSDATGTEDQPIALNISSLLTDTDNSESLSITIGGVPDGAALSAGIDNGDGTWTLTPDQLTGLEITPPNNSDVDFQLTVTATSTEAENGDTAVRTGTIDVSLAADADQPTLVLSDATGTEDQPIALNISSLLTDTDNSESLSITIGGVPDGAALSAGIDNGDGTWTLTPDQLTGLEITPPNNSDVDFQLTVTATSTEAENGDTAVRTGTIDVSLAADADQPTLVLSDATGTEDQPIALNISSLLTDTDNSESLSITIGGIPDGAALSAGIDNGDGTWTLTPDQLTGLEITPPANSDVDFQLTVTATSTEAENGDTAVRTGTIDVSLAADADQPTLVLSDATGTEDQPIALNISSLLTDTDNSESLSITIGGVPDGAALSAGIDNGDGTWTLTPDQLTGLEITPPNNSDVDFQLTVTATSTEAENGDTAVRTGTIDVSLAADADQPTLVLSDATGTEDQPIALNISSLLTDTDNSESLSITIGGVPDGAALSAGIDNGDGTWTLTPDQLTGLEITPPANSDVDFQLTVTATSTEAENGDTAVRTGTIDVSLAADADQPTLVLSDATGTEDQPIALNISSLLTDTDNSESLSITIGGVPDGAALSAGIDNGDGTWTLTPDQLTGLEITPPNNSDVDFQLTVTATSTEAENGDTAVRTGTIDVSLAADADQPTLVLSDATGTEDQPIALNISSLLTDTDNSESLSITIGGVPDGAALSAGIDNGDGTWTLTPDQLTGLEITPPNNSDVDFQLTVTATSTEAENGDTAVRTGTIDVSLAADADQPTLVLSDATGTEDQPIALNISSLLTDTDNSESLSITIGGVPDGAALSAGIDNGDGTWTLTPDQLTGLEITPPNNSDVDFQLTVTATSTEAENGDTAVRTGTIDVSLAADADQPTLVLSDATGTEDQPIALNISSLLTDTDNSESLSITIGGVPDGAALSAGIDNGDGTWTLTPDQLTGLEITPPNNSDVDFQLTVTATSTEAENGDTAVRTGTIDVSLAADADQPTLVLSDATGTEDQPIALNISSLLTDTDNSESLSITIGGVPDGAALSAGIDNGDGTWTLTPDQLTGLEITPPANSDVDFQLTVTATSTEAENGDTAVRTGTIDVSLAADADQPTLVLSDATGTEDQPIALNISSLLTDTDNSESLSITIGGVPDGAALSAGIDNGDGTWTLTPDQLTGLEITPPNNSDVDFQLTVTATSTEAENGDTAVRTGTIDVSLAADADQPTLVLSDATGTEDQPIALNISSLLTDTDNSESLSITIGGVPDGAALSAGIDNGDGTWTLTPDQLTGLEITPPANSDVDFQLTVTATSTEAENGDTAVRTGTIDVSLAADADQPTLVLSDATGTEDQPIALNISSLLTDTDNSESLSITIGGVPDGAALSAGIDNGDGTWTLTPDQLTGLEITPPANSDVDFQLTVTATSTEAENGDTAVRTGTIDVSLAADADQPTLVLSDASGTEDQPIALNIASLLTDTDNSESLSITIGGVPTGAALSAGIDNGDGTWTLTPDQLTGLEITPPANSDVDFQLTVTATSTEAENGDTAVRTGTIDVSLAADADQPTLVLSDATGTEDQPIALNISSLLTDTDNSESLSITIGGVPDGAALSAGIDNGDGTWTLTPDQLTGLEITPPANSDVDFQLTVTATSTEAENGDTAVRTGTIDVSLAADADQPTLVLSDATGTEDQPIALNISSLLTDTDNSESLSITIGGVPTGAALSAGIDNGDGTWTLTPDQLTGLEITPPANSDVDFQLTVTATSTEAENGDTAVRTGTIDVSLAADADQPTLVLSDATGTEDQPIALNISSLLTDTDNSESLSITIGGVPDGAALSAGIDNGDGTWTLTPDQLTGLEITPPNNSDVDFQLTVTATSTEAENGDTAVRTGTIDVSLAADADQPTLVLSDAIGTEDQPIALNLTSALKDTDGSESLSITISGVPTGAMLSAGVDHHDGTWTLTPTQLTGLKITPPANSDVDFTLTVTATSTEANGGDTASVADSFTVTVNPDADLVTLNIPQVTGSEDTAIPVNLSFSLQDLDGSEIVTGDIVLTGVPAGTSFNIGEAGSGQTWVIPQSALQVASSQDGHPVSWNVPGLTVTGVANSNIDFQLGVKVTTTDGVDTQLTTGILDIDLIGVADGVQNLTGVAGIGSEDSYVYFNSGVNAPQLSSALIDADGSEKISYRLTFDKTMGAVQVKVGTTWTNVTKDAQGGYTVSGTDVASGNVRFQGPSNYDGNVQITANAYTTDYAENGTTVDSVSSNQTVTFGVNLGAVADGASFSGTTGATVNEDQVGPFDLDVDISLSDKDGSESLSGVVTLQFDATKLPAGSTLSITGDPGNWVQNLGGGKFTIAQAALSPTAYTSGVPTSWHINNLKLNTTLLSNSDTDIPLTVSMTTVEAANGNTKISSTSSAVTVKAIADSPTIVLSSAGGDEDQWIPMNASIALNDTDGSEKLMGDVLITSNDPDAQGASLRVGGVSIQGSTSGGTTTWSVPQSLLTTTATNAGGKAIAWNLNGLEIKPPHDSDGDISLSVTAKVLDNDNSNTSLTANLTVAVDAVADAPILTRGTAMGTEDKPIALNLSAALSDTDGSESLVITIANVPNGATLSAGTDNGDGTWTLTPAQLTGLTITPPHDSNADFSLQVTARSIEAANQDDATTVINQTVRVIGDADAAHIPNVLSASGVEDAVVGGGVPNGSVQLDLSGVTLSDVDGSEKLSVVIGHLPEGSRLWLPDSASGGISYVGGGRWAVDSNHLDELRIIPKGDFSGSFNLDVRIVTTENDGDKWVADRTMTVTVTPDPDAPSLNLHGGGLEDTVGGVPLSLGIATTDHDGSENITAVSVSGLPAGITLTGDGIISGPDAQGVYQIDPNQTSGLKLVGMAENSNVDFDVQVSVTVTDGAVSETTTRTMNIDLVGVADGVENLLVGDVSGAAAEPIPLSINFDMLDTDGSESASYVLSGVPDGVVLMKPNGSGGWEMAGINAGDGSWIVQSDDMNGLAIRTPGSSTSGSFDLTVTVVTSENDGDVNTDAARTFHVDYTGNGGGGGGGGNADVHAEGIILTQGAGNGVEDTSMALNLSAALIDADGSETMSFVIDPDSLPEGVTIGGGMIHPLTGDLVFTADTIGQMTLTPPENFSGDLTFQLKAISTELNGGDKLIETKSVAVHIDAVSDGPVIQVSNVSGDEDSAIQMGVSISLPDSDGSEQLSAGALLVSGLPAGAVLSIGSAGAQAGTWVIPQANLAVTATNEHGDPIAWDVPGLTVTPPPNAHQDFTLTFSIAGGEIGGSEVLFSANVQVDVNAVADTAQLQVTDLTGAEDMVLPMTGLVAALTDVDGSENLSVVIAGAGNGVFFDSTTGLVVGTDNGDGSWTFTAGELTHLSLAMPVDWSGGLNLTATAFTMENDNFDLAQVSAQFNVAFASVADEPVITVLDATGNEESGIALSIAARTTDIDGSESLAITISGVPTGATLSHGTDNGDGTWSLAEGDLTDLTITPPANFNGTLNLGVAVHSIDPYTGSVSADVVDTLSVQVNAVDDASSLAINAPSSFGALPSSGGVTFKVAPDITITDIDSTHLFGAVMNINGIQSGDTLSLSGYTLIPVSTNVWQISGLNIQLASSTSGSVTTWTMSGKESLATYESLLESVSLTATKDGNHTVSFQVMGSDGAASELQSIDAIVTKKMVSGTTNADTLNGTTGNDWQSGLAGNDTLNGGDGNDVLQGGTGDDTLNGGAGNDVLQGGDGNDTLNGGDGNDWLQGDAGNDNLQGGDGNDLLQGGTGDDTLAGGAGIDNLQGGDGNDTLTGGDGNDILAGGAGNDILDGGAGNDVMTGGDGNDIFILRAGGGSESVQGGIGAGWTDAVRLEGVNAAPSTHLANVGDWTLETHADYHVVTGGAIEFDSGDASGVITLWDGSQIAFEGIERIERV</sequence>
<dbReference type="PRINTS" id="PR01488">
    <property type="entry name" value="RTXTOXINA"/>
</dbReference>
<evidence type="ECO:0000256" key="5">
    <source>
        <dbReference type="ARBA" id="ARBA00023136"/>
    </source>
</evidence>
<keyword evidence="3" id="KW-0677">Repeat</keyword>
<gene>
    <name evidence="7" type="ORF">SIID45300_01551</name>
</gene>
<feature type="compositionally biased region" description="Low complexity" evidence="6">
    <location>
        <begin position="5995"/>
        <end position="6035"/>
    </location>
</feature>
<evidence type="ECO:0000256" key="6">
    <source>
        <dbReference type="SAM" id="MobiDB-lite"/>
    </source>
</evidence>
<comment type="subcellular location">
    <subcellularLocation>
        <location evidence="1">Membrane</location>
    </subcellularLocation>
</comment>
<feature type="compositionally biased region" description="Polar residues" evidence="6">
    <location>
        <begin position="150"/>
        <end position="179"/>
    </location>
</feature>
<feature type="region of interest" description="Disordered" evidence="6">
    <location>
        <begin position="29"/>
        <end position="52"/>
    </location>
</feature>
<feature type="compositionally biased region" description="Basic and acidic residues" evidence="6">
    <location>
        <begin position="108"/>
        <end position="126"/>
    </location>
</feature>
<feature type="compositionally biased region" description="Polar residues" evidence="6">
    <location>
        <begin position="127"/>
        <end position="141"/>
    </location>
</feature>
<evidence type="ECO:0000256" key="1">
    <source>
        <dbReference type="ARBA" id="ARBA00004370"/>
    </source>
</evidence>
<keyword evidence="8" id="KW-1185">Reference proteome</keyword>
<organism evidence="7 8">
    <name type="scientific">Candidatus Magnetaquiglobus chichijimensis</name>
    <dbReference type="NCBI Taxonomy" id="3141448"/>
    <lineage>
        <taxon>Bacteria</taxon>
        <taxon>Pseudomonadati</taxon>
        <taxon>Pseudomonadota</taxon>
        <taxon>Magnetococcia</taxon>
        <taxon>Magnetococcales</taxon>
        <taxon>Candidatus Magnetaquicoccaceae</taxon>
        <taxon>Candidatus Magnetaquiglobus</taxon>
    </lineage>
</organism>
<proteinExistence type="predicted"/>
<dbReference type="InterPro" id="IPR003995">
    <property type="entry name" value="RTX_toxin_determinant-A"/>
</dbReference>
<evidence type="ECO:0000313" key="7">
    <source>
        <dbReference type="EMBL" id="GAB0057228.1"/>
    </source>
</evidence>
<dbReference type="InterPro" id="IPR011049">
    <property type="entry name" value="Serralysin-like_metalloprot_C"/>
</dbReference>
<evidence type="ECO:0000256" key="3">
    <source>
        <dbReference type="ARBA" id="ARBA00022737"/>
    </source>
</evidence>
<dbReference type="SUPFAM" id="SSF51120">
    <property type="entry name" value="beta-Roll"/>
    <property type="match status" value="1"/>
</dbReference>
<keyword evidence="2" id="KW-0800">Toxin</keyword>
<accession>A0ABQ0C8K9</accession>
<comment type="caution">
    <text evidence="7">The sequence shown here is derived from an EMBL/GenBank/DDBJ whole genome shotgun (WGS) entry which is preliminary data.</text>
</comment>
<keyword evidence="5" id="KW-0472">Membrane</keyword>
<evidence type="ECO:0000256" key="4">
    <source>
        <dbReference type="ARBA" id="ARBA00023026"/>
    </source>
</evidence>
<reference evidence="7 8" key="1">
    <citation type="submission" date="2024-05" db="EMBL/GenBank/DDBJ databases">
        <authorList>
            <consortium name="Candidatus Magnetaquicoccaceae bacterium FCR-1 genome sequencing consortium"/>
            <person name="Shimoshige H."/>
            <person name="Shimamura S."/>
            <person name="Taoka A."/>
            <person name="Kobayashi H."/>
            <person name="Maekawa T."/>
        </authorList>
    </citation>
    <scope>NUCLEOTIDE SEQUENCE [LARGE SCALE GENOMIC DNA]</scope>
    <source>
        <strain evidence="7 8">FCR-1</strain>
    </source>
</reference>
<name>A0ABQ0C8K9_9PROT</name>
<feature type="region of interest" description="Disordered" evidence="6">
    <location>
        <begin position="84"/>
        <end position="231"/>
    </location>
</feature>
<keyword evidence="4" id="KW-0843">Virulence</keyword>
<protein>
    <submittedName>
        <fullName evidence="7">Uncharacterized protein</fullName>
    </submittedName>
</protein>
<feature type="compositionally biased region" description="Basic and acidic residues" evidence="6">
    <location>
        <begin position="36"/>
        <end position="51"/>
    </location>
</feature>
<dbReference type="Proteomes" id="UP001628193">
    <property type="component" value="Unassembled WGS sequence"/>
</dbReference>
<feature type="region of interest" description="Disordered" evidence="6">
    <location>
        <begin position="5944"/>
        <end position="6055"/>
    </location>
</feature>
<reference evidence="7 8" key="2">
    <citation type="submission" date="2024-09" db="EMBL/GenBank/DDBJ databases">
        <title>Draft genome sequence of Candidatus Magnetaquicoccaceae bacterium FCR-1.</title>
        <authorList>
            <person name="Shimoshige H."/>
            <person name="Shimamura S."/>
            <person name="Taoka A."/>
            <person name="Kobayashi H."/>
            <person name="Maekawa T."/>
        </authorList>
    </citation>
    <scope>NUCLEOTIDE SEQUENCE [LARGE SCALE GENOMIC DNA]</scope>
    <source>
        <strain evidence="7 8">FCR-1</strain>
    </source>
</reference>
<feature type="compositionally biased region" description="Low complexity" evidence="6">
    <location>
        <begin position="5955"/>
        <end position="5971"/>
    </location>
</feature>
<dbReference type="InterPro" id="IPR018511">
    <property type="entry name" value="Hemolysin-typ_Ca-bd_CS"/>
</dbReference>
<feature type="compositionally biased region" description="Basic and acidic residues" evidence="6">
    <location>
        <begin position="204"/>
        <end position="227"/>
    </location>
</feature>
<dbReference type="PRINTS" id="PR00313">
    <property type="entry name" value="CABNDNGRPT"/>
</dbReference>
<evidence type="ECO:0000256" key="2">
    <source>
        <dbReference type="ARBA" id="ARBA00022656"/>
    </source>
</evidence>
<dbReference type="InterPro" id="IPR001343">
    <property type="entry name" value="Hemolysn_Ca-bd"/>
</dbReference>